<keyword evidence="3" id="KW-1185">Reference proteome</keyword>
<dbReference type="AlphaFoldDB" id="A0A554WXR6"/>
<comment type="caution">
    <text evidence="2">The sequence shown here is derived from an EMBL/GenBank/DDBJ whole genome shotgun (WGS) entry which is preliminary data.</text>
</comment>
<name>A0A554WXR6_9BURK</name>
<dbReference type="InterPro" id="IPR029063">
    <property type="entry name" value="SAM-dependent_MTases_sf"/>
</dbReference>
<dbReference type="PANTHER" id="PTHR43317:SF1">
    <property type="entry name" value="THERMOSPERMINE SYNTHASE ACAULIS5"/>
    <property type="match status" value="1"/>
</dbReference>
<evidence type="ECO:0000313" key="3">
    <source>
        <dbReference type="Proteomes" id="UP000318542"/>
    </source>
</evidence>
<dbReference type="EC" id="2.5.1.16" evidence="2"/>
<dbReference type="Gene3D" id="3.40.50.150">
    <property type="entry name" value="Vaccinia Virus protein VP39"/>
    <property type="match status" value="1"/>
</dbReference>
<keyword evidence="1" id="KW-0620">Polyamine biosynthesis</keyword>
<dbReference type="GO" id="GO:0004766">
    <property type="term" value="F:spermidine synthase activity"/>
    <property type="evidence" value="ECO:0007669"/>
    <property type="project" value="UniProtKB-EC"/>
</dbReference>
<sequence>MPAETLRRDAAARQRNAVALPPVSMSEEGGVRHLHLGTPWIQGSMRIDRPYDLALEYVQRMMAWLLFVDPDTVAERRALQLGLGAGALTKFCHRRLGMDTTAVELNPQVVAACRAWFRLPPDGARLRVVLGDAADWVRHPPWAGSVDALAVDLYDHDAGAPVLDSADFYADCRRLLTLDGALTVNLFGRRASFERSLAALAQAFGPQALWVFKPTREGNTVVLAQRTPTRPARAVLAERADTIRSQCGASVCCWPPAGRWRSAARPSSSSWPIAMAWMRSPSSCTACCSHCRCFWSCCGGPRNGRGGRSRR</sequence>
<evidence type="ECO:0000256" key="1">
    <source>
        <dbReference type="ARBA" id="ARBA00023115"/>
    </source>
</evidence>
<dbReference type="EMBL" id="VJOL01000050">
    <property type="protein sequence ID" value="TSE28358.1"/>
    <property type="molecule type" value="Genomic_DNA"/>
</dbReference>
<dbReference type="PANTHER" id="PTHR43317">
    <property type="entry name" value="THERMOSPERMINE SYNTHASE ACAULIS5"/>
    <property type="match status" value="1"/>
</dbReference>
<dbReference type="Proteomes" id="UP000318542">
    <property type="component" value="Unassembled WGS sequence"/>
</dbReference>
<dbReference type="GO" id="GO:0006596">
    <property type="term" value="P:polyamine biosynthetic process"/>
    <property type="evidence" value="ECO:0007669"/>
    <property type="project" value="UniProtKB-KW"/>
</dbReference>
<gene>
    <name evidence="2" type="primary">speE_2</name>
    <name evidence="2" type="ORF">Tther_02153</name>
</gene>
<dbReference type="SUPFAM" id="SSF53335">
    <property type="entry name" value="S-adenosyl-L-methionine-dependent methyltransferases"/>
    <property type="match status" value="1"/>
</dbReference>
<reference evidence="2 3" key="1">
    <citation type="submission" date="2019-07" db="EMBL/GenBank/DDBJ databases">
        <title>Tepidimonas thermarum AA-1 draft genome.</title>
        <authorList>
            <person name="Da Costa M.S."/>
            <person name="Froufe H.J.C."/>
            <person name="Egas C."/>
            <person name="Albuquerque L."/>
        </authorList>
    </citation>
    <scope>NUCLEOTIDE SEQUENCE [LARGE SCALE GENOMIC DNA]</scope>
    <source>
        <strain evidence="2 3">AA-1</strain>
    </source>
</reference>
<accession>A0A554WXR6</accession>
<organism evidence="2 3">
    <name type="scientific">Tepidimonas thermarum</name>
    <dbReference type="NCBI Taxonomy" id="335431"/>
    <lineage>
        <taxon>Bacteria</taxon>
        <taxon>Pseudomonadati</taxon>
        <taxon>Pseudomonadota</taxon>
        <taxon>Betaproteobacteria</taxon>
        <taxon>Burkholderiales</taxon>
        <taxon>Tepidimonas</taxon>
    </lineage>
</organism>
<proteinExistence type="predicted"/>
<keyword evidence="2" id="KW-0808">Transferase</keyword>
<protein>
    <submittedName>
        <fullName evidence="2">Polyamine aminopropyltransferase</fullName>
        <ecNumber evidence="2">2.5.1.16</ecNumber>
    </submittedName>
</protein>
<evidence type="ECO:0000313" key="2">
    <source>
        <dbReference type="EMBL" id="TSE28358.1"/>
    </source>
</evidence>